<organism evidence="1 2">
    <name type="scientific">Sporosarcina jeotgali</name>
    <dbReference type="NCBI Taxonomy" id="3020056"/>
    <lineage>
        <taxon>Bacteria</taxon>
        <taxon>Bacillati</taxon>
        <taxon>Bacillota</taxon>
        <taxon>Bacilli</taxon>
        <taxon>Bacillales</taxon>
        <taxon>Caryophanaceae</taxon>
        <taxon>Sporosarcina</taxon>
    </lineage>
</organism>
<gene>
    <name evidence="1" type="ORF">PGH26_09190</name>
</gene>
<dbReference type="InterPro" id="IPR002838">
    <property type="entry name" value="AIM24"/>
</dbReference>
<dbReference type="EMBL" id="CP116341">
    <property type="protein sequence ID" value="WOV85912.1"/>
    <property type="molecule type" value="Genomic_DNA"/>
</dbReference>
<protein>
    <submittedName>
        <fullName evidence="1">AIM24 family protein</fullName>
    </submittedName>
</protein>
<keyword evidence="2" id="KW-1185">Reference proteome</keyword>
<dbReference type="Gene3D" id="3.60.160.10">
    <property type="entry name" value="Mitochondrial biogenesis AIM24"/>
    <property type="match status" value="1"/>
</dbReference>
<name>A0ABZ0KZT9_9BACL</name>
<evidence type="ECO:0000313" key="2">
    <source>
        <dbReference type="Proteomes" id="UP001303532"/>
    </source>
</evidence>
<accession>A0ABZ0KZT9</accession>
<reference evidence="1 2" key="1">
    <citation type="submission" date="2023-01" db="EMBL/GenBank/DDBJ databases">
        <title>Sporosarcina sp. nov., isolated from Korean tranditional fermented seafood 'Jeotgal'.</title>
        <authorList>
            <person name="Yang A.-I."/>
        </authorList>
    </citation>
    <scope>NUCLEOTIDE SEQUENCE [LARGE SCALE GENOMIC DNA]</scope>
    <source>
        <strain evidence="1 2">B2O-1</strain>
    </source>
</reference>
<sequence length="72" mass="7764">MESSVSREELIEIELENDELKIDGNMAIAWSGGLEFTVERSGKTIMGSAASGEGLVNVYRGTGKVLMAPFLQ</sequence>
<dbReference type="SUPFAM" id="SSF51219">
    <property type="entry name" value="TRAP-like"/>
    <property type="match status" value="1"/>
</dbReference>
<dbReference type="InterPro" id="IPR016031">
    <property type="entry name" value="Trp_RNA-bd_attenuator-like_dom"/>
</dbReference>
<dbReference type="Pfam" id="PF01987">
    <property type="entry name" value="AIM24"/>
    <property type="match status" value="1"/>
</dbReference>
<proteinExistence type="predicted"/>
<dbReference type="Proteomes" id="UP001303532">
    <property type="component" value="Chromosome"/>
</dbReference>
<dbReference type="InterPro" id="IPR036983">
    <property type="entry name" value="AIM24_sf"/>
</dbReference>
<evidence type="ECO:0000313" key="1">
    <source>
        <dbReference type="EMBL" id="WOV85912.1"/>
    </source>
</evidence>